<evidence type="ECO:0000256" key="1">
    <source>
        <dbReference type="SAM" id="MobiDB-lite"/>
    </source>
</evidence>
<organism evidence="2">
    <name type="scientific">uncultured Thermomicrobiales bacterium</name>
    <dbReference type="NCBI Taxonomy" id="1645740"/>
    <lineage>
        <taxon>Bacteria</taxon>
        <taxon>Pseudomonadati</taxon>
        <taxon>Thermomicrobiota</taxon>
        <taxon>Thermomicrobia</taxon>
        <taxon>Thermomicrobiales</taxon>
        <taxon>environmental samples</taxon>
    </lineage>
</organism>
<protein>
    <submittedName>
        <fullName evidence="2">Uncharacterized protein</fullName>
    </submittedName>
</protein>
<reference evidence="2" key="1">
    <citation type="submission" date="2020-02" db="EMBL/GenBank/DDBJ databases">
        <authorList>
            <person name="Meier V. D."/>
        </authorList>
    </citation>
    <scope>NUCLEOTIDE SEQUENCE</scope>
    <source>
        <strain evidence="2">AVDCRST_MAG19</strain>
    </source>
</reference>
<dbReference type="EMBL" id="CADCWL010000001">
    <property type="protein sequence ID" value="CAA9541889.1"/>
    <property type="molecule type" value="Genomic_DNA"/>
</dbReference>
<proteinExistence type="predicted"/>
<evidence type="ECO:0000313" key="2">
    <source>
        <dbReference type="EMBL" id="CAA9541889.1"/>
    </source>
</evidence>
<name>A0A6J4U7D2_9BACT</name>
<gene>
    <name evidence="2" type="ORF">AVDCRST_MAG19-1596</name>
</gene>
<sequence>MDSDHQSFNAGRCKKLGGSEHGGPIGRDGYPRLCSSPDPMHLPLGTFNATRS</sequence>
<accession>A0A6J4U7D2</accession>
<feature type="region of interest" description="Disordered" evidence="1">
    <location>
        <begin position="1"/>
        <end position="52"/>
    </location>
</feature>
<dbReference type="AlphaFoldDB" id="A0A6J4U7D2"/>